<keyword evidence="3" id="KW-0223">Dioxygenase</keyword>
<dbReference type="InterPro" id="IPR032710">
    <property type="entry name" value="NTF2-like_dom_sf"/>
</dbReference>
<comment type="caution">
    <text evidence="3">The sequence shown here is derived from an EMBL/GenBank/DDBJ whole genome shotgun (WGS) entry which is preliminary data.</text>
</comment>
<evidence type="ECO:0000256" key="2">
    <source>
        <dbReference type="ARBA" id="ARBA00023002"/>
    </source>
</evidence>
<dbReference type="EMBL" id="JAME01000004">
    <property type="protein sequence ID" value="ETX30286.1"/>
    <property type="molecule type" value="Genomic_DNA"/>
</dbReference>
<sequence>MSVATTDRAVTRDDLVDFVYDEVRMLDEGRWDDWLKLWLPDGMYWMPLDYKQTDPIHETSLMWEDQFMLRLRVERLNGARTFSQKPKSRCHHVIQRPYVDRIDNAAGEYVVVTQMHYVETRLDDQMLLALTARHDLVREGDALRIRQKRVDILNCDAAFGNIQLLP</sequence>
<dbReference type="SUPFAM" id="SSF54427">
    <property type="entry name" value="NTF2-like"/>
    <property type="match status" value="1"/>
</dbReference>
<dbReference type="PANTHER" id="PTHR41534">
    <property type="entry name" value="BLR3401 PROTEIN"/>
    <property type="match status" value="1"/>
</dbReference>
<dbReference type="OrthoDB" id="7446267at2"/>
<dbReference type="Gene3D" id="3.10.450.50">
    <property type="match status" value="1"/>
</dbReference>
<dbReference type="Pfam" id="PF00866">
    <property type="entry name" value="Ring_hydroxyl_B"/>
    <property type="match status" value="1"/>
</dbReference>
<dbReference type="GO" id="GO:0051213">
    <property type="term" value="F:dioxygenase activity"/>
    <property type="evidence" value="ECO:0007669"/>
    <property type="project" value="UniProtKB-KW"/>
</dbReference>
<proteinExistence type="inferred from homology"/>
<reference evidence="3 4" key="1">
    <citation type="submission" date="2014-01" db="EMBL/GenBank/DDBJ databases">
        <title>Roseivivax isoporae LMG 25204 Genome Sequencing.</title>
        <authorList>
            <person name="Lai Q."/>
            <person name="Li G."/>
            <person name="Shao Z."/>
        </authorList>
    </citation>
    <scope>NUCLEOTIDE SEQUENCE [LARGE SCALE GENOMIC DNA]</scope>
    <source>
        <strain evidence="3 4">LMG 25204</strain>
    </source>
</reference>
<dbReference type="PANTHER" id="PTHR41534:SF1">
    <property type="entry name" value="BLR3401 PROTEIN"/>
    <property type="match status" value="1"/>
</dbReference>
<keyword evidence="2" id="KW-0560">Oxidoreductase</keyword>
<dbReference type="InterPro" id="IPR000391">
    <property type="entry name" value="Rng_hydr_dOase-bsu"/>
</dbReference>
<dbReference type="GO" id="GO:0019380">
    <property type="term" value="P:3-phenylpropionate catabolic process"/>
    <property type="evidence" value="ECO:0007669"/>
    <property type="project" value="TreeGrafter"/>
</dbReference>
<gene>
    <name evidence="3" type="ORF">RISW2_15740</name>
</gene>
<dbReference type="AlphaFoldDB" id="X7FDY0"/>
<dbReference type="eggNOG" id="COG5517">
    <property type="taxonomic scope" value="Bacteria"/>
</dbReference>
<keyword evidence="4" id="KW-1185">Reference proteome</keyword>
<comment type="similarity">
    <text evidence="1">Belongs to the bacterial ring-hydroxylating dioxygenase beta subunit family.</text>
</comment>
<dbReference type="Proteomes" id="UP000023430">
    <property type="component" value="Unassembled WGS sequence"/>
</dbReference>
<protein>
    <submittedName>
        <fullName evidence="3">Aromatic 1,2-dioxygenase subunit beta</fullName>
    </submittedName>
</protein>
<organism evidence="3 4">
    <name type="scientific">Roseivivax isoporae LMG 25204</name>
    <dbReference type="NCBI Taxonomy" id="1449351"/>
    <lineage>
        <taxon>Bacteria</taxon>
        <taxon>Pseudomonadati</taxon>
        <taxon>Pseudomonadota</taxon>
        <taxon>Alphaproteobacteria</taxon>
        <taxon>Rhodobacterales</taxon>
        <taxon>Roseobacteraceae</taxon>
        <taxon>Roseivivax</taxon>
    </lineage>
</organism>
<dbReference type="RefSeq" id="WP_043766672.1">
    <property type="nucleotide sequence ID" value="NZ_JAME01000004.1"/>
</dbReference>
<dbReference type="STRING" id="1449351.RISW2_15740"/>
<evidence type="ECO:0000313" key="4">
    <source>
        <dbReference type="Proteomes" id="UP000023430"/>
    </source>
</evidence>
<dbReference type="PATRIC" id="fig|1449351.3.peg.707"/>
<accession>X7FDY0</accession>
<name>X7FDY0_9RHOB</name>
<evidence type="ECO:0000313" key="3">
    <source>
        <dbReference type="EMBL" id="ETX30286.1"/>
    </source>
</evidence>
<dbReference type="CDD" id="cd00667">
    <property type="entry name" value="ring_hydroxylating_dioxygenases_beta"/>
    <property type="match status" value="1"/>
</dbReference>
<evidence type="ECO:0000256" key="1">
    <source>
        <dbReference type="ARBA" id="ARBA00009570"/>
    </source>
</evidence>